<dbReference type="InterPro" id="IPR004360">
    <property type="entry name" value="Glyas_Fos-R_dOase_dom"/>
</dbReference>
<dbReference type="InterPro" id="IPR037523">
    <property type="entry name" value="VOC_core"/>
</dbReference>
<comment type="caution">
    <text evidence="2">The sequence shown here is derived from an EMBL/GenBank/DDBJ whole genome shotgun (WGS) entry which is preliminary data.</text>
</comment>
<dbReference type="AlphaFoldDB" id="A0A0A0B5U6"/>
<dbReference type="OrthoDB" id="9793039at2"/>
<dbReference type="PANTHER" id="PTHR33993">
    <property type="entry name" value="GLYOXALASE-RELATED"/>
    <property type="match status" value="1"/>
</dbReference>
<dbReference type="InterPro" id="IPR029068">
    <property type="entry name" value="Glyas_Bleomycin-R_OHBP_Dase"/>
</dbReference>
<reference evidence="2 3" key="1">
    <citation type="submission" date="2013-10" db="EMBL/GenBank/DDBJ databases">
        <authorList>
            <person name="Wang G."/>
            <person name="Zhuang W."/>
        </authorList>
    </citation>
    <scope>NUCLEOTIDE SEQUENCE [LARGE SCALE GENOMIC DNA]</scope>
    <source>
        <strain evidence="2 3">DSM 20118</strain>
    </source>
</reference>
<protein>
    <recommendedName>
        <fullName evidence="1">VOC domain-containing protein</fullName>
    </recommendedName>
</protein>
<dbReference type="SUPFAM" id="SSF54593">
    <property type="entry name" value="Glyoxalase/Bleomycin resistance protein/Dihydroxybiphenyl dioxygenase"/>
    <property type="match status" value="2"/>
</dbReference>
<evidence type="ECO:0000259" key="1">
    <source>
        <dbReference type="PROSITE" id="PS51819"/>
    </source>
</evidence>
<dbReference type="Gene3D" id="3.10.180.10">
    <property type="entry name" value="2,3-Dihydroxybiphenyl 1,2-Dioxygenase, domain 1"/>
    <property type="match status" value="2"/>
</dbReference>
<dbReference type="Pfam" id="PF00903">
    <property type="entry name" value="Glyoxalase"/>
    <property type="match status" value="1"/>
</dbReference>
<dbReference type="Proteomes" id="UP000029833">
    <property type="component" value="Unassembled WGS sequence"/>
</dbReference>
<feature type="domain" description="VOC" evidence="1">
    <location>
        <begin position="11"/>
        <end position="126"/>
    </location>
</feature>
<dbReference type="PROSITE" id="PS51819">
    <property type="entry name" value="VOC"/>
    <property type="match status" value="1"/>
</dbReference>
<evidence type="ECO:0000313" key="3">
    <source>
        <dbReference type="Proteomes" id="UP000029833"/>
    </source>
</evidence>
<dbReference type="RefSeq" id="WP_034633288.1">
    <property type="nucleotide sequence ID" value="NZ_AXNT01000126.1"/>
</dbReference>
<evidence type="ECO:0000313" key="2">
    <source>
        <dbReference type="EMBL" id="KGM01194.1"/>
    </source>
</evidence>
<sequence length="263" mass="27374">MIHEEPWPDGTPGWADVMVPDRHAAREFYGPLLGWEFDEGSPETGYYTTATLDGHAAAGIGTPMPGTEPAPPAWTTYLATSDVEVAAARATAAGGTLLMPPLTVMGFGSMAVLADPTGAVVGLWQAGSHTGVDVVGVPGSVVWSEHMGTDSTTARAFYTSLFDYQVVDMSGPGFDYVSLQLGDREVAGIGQYGESMPSPTGDLRPSWSTYFGVLDCDASAALATSLGGTVLSAPEDTPYGRIAVLRGRFGETFALLAEIPSAS</sequence>
<name>A0A0A0B5U6_9CELL</name>
<dbReference type="InterPro" id="IPR052164">
    <property type="entry name" value="Anthracycline_SecMetBiosynth"/>
</dbReference>
<accession>A0A0A0B5U6</accession>
<dbReference type="CDD" id="cd07247">
    <property type="entry name" value="SgaA_N_like"/>
    <property type="match status" value="2"/>
</dbReference>
<gene>
    <name evidence="2" type="ORF">Q760_03070</name>
</gene>
<keyword evidence="3" id="KW-1185">Reference proteome</keyword>
<organism evidence="2 3">
    <name type="scientific">Cellulomonas cellasea DSM 20118</name>
    <dbReference type="NCBI Taxonomy" id="1408250"/>
    <lineage>
        <taxon>Bacteria</taxon>
        <taxon>Bacillati</taxon>
        <taxon>Actinomycetota</taxon>
        <taxon>Actinomycetes</taxon>
        <taxon>Micrococcales</taxon>
        <taxon>Cellulomonadaceae</taxon>
        <taxon>Cellulomonas</taxon>
    </lineage>
</organism>
<proteinExistence type="predicted"/>
<dbReference type="EMBL" id="AXNT01000126">
    <property type="protein sequence ID" value="KGM01194.1"/>
    <property type="molecule type" value="Genomic_DNA"/>
</dbReference>
<dbReference type="PANTHER" id="PTHR33993:SF10">
    <property type="entry name" value="CONSERVED PROTEIN"/>
    <property type="match status" value="1"/>
</dbReference>